<gene>
    <name evidence="1" type="ORF">EGK74_04570</name>
</gene>
<proteinExistence type="predicted"/>
<dbReference type="EMBL" id="RPFL01000009">
    <property type="protein sequence ID" value="RPD89136.1"/>
    <property type="molecule type" value="Genomic_DNA"/>
</dbReference>
<evidence type="ECO:0000313" key="2">
    <source>
        <dbReference type="Proteomes" id="UP000272412"/>
    </source>
</evidence>
<reference evidence="1 2" key="1">
    <citation type="submission" date="2018-11" db="EMBL/GenBank/DDBJ databases">
        <title>Neisseria weixii sp. nov. isolated from the rectal contents of plateau pika (Ochotona cruzoniae).</title>
        <authorList>
            <person name="Zhang G."/>
        </authorList>
    </citation>
    <scope>NUCLEOTIDE SEQUENCE [LARGE SCALE GENOMIC DNA]</scope>
    <source>
        <strain evidence="1 2">10009</strain>
    </source>
</reference>
<dbReference type="Proteomes" id="UP000272412">
    <property type="component" value="Unassembled WGS sequence"/>
</dbReference>
<dbReference type="RefSeq" id="WP_096294904.1">
    <property type="nucleotide sequence ID" value="NZ_CP023429.1"/>
</dbReference>
<comment type="caution">
    <text evidence="1">The sequence shown here is derived from an EMBL/GenBank/DDBJ whole genome shotgun (WGS) entry which is preliminary data.</text>
</comment>
<dbReference type="AlphaFoldDB" id="A0A3N4N6G7"/>
<name>A0A3N4N6G7_9NEIS</name>
<sequence length="98" mass="10994">MLQYSEVVKTIVVNPIALLDDELNFKLEILKNGNGEFYARLFRLETYQVKPSFTQDILADEAQYVLDLHTVPKLGDTAALSAEECLNSALQALQTKFG</sequence>
<keyword evidence="2" id="KW-1185">Reference proteome</keyword>
<evidence type="ECO:0000313" key="1">
    <source>
        <dbReference type="EMBL" id="RPD89136.1"/>
    </source>
</evidence>
<dbReference type="OrthoDB" id="8604819at2"/>
<dbReference type="KEGG" id="nwx:CGZ65_04015"/>
<protein>
    <submittedName>
        <fullName evidence="1">Uncharacterized protein</fullName>
    </submittedName>
</protein>
<organism evidence="1 2">
    <name type="scientific">Neisseria weixii</name>
    <dbReference type="NCBI Taxonomy" id="1853276"/>
    <lineage>
        <taxon>Bacteria</taxon>
        <taxon>Pseudomonadati</taxon>
        <taxon>Pseudomonadota</taxon>
        <taxon>Betaproteobacteria</taxon>
        <taxon>Neisseriales</taxon>
        <taxon>Neisseriaceae</taxon>
        <taxon>Neisseria</taxon>
    </lineage>
</organism>
<accession>A0A3N4N6G7</accession>